<accession>A0A845G1E6</accession>
<protein>
    <submittedName>
        <fullName evidence="1">Enoyl-CoA hydratase/isomerase family protein</fullName>
    </submittedName>
</protein>
<dbReference type="GO" id="GO:0006635">
    <property type="term" value="P:fatty acid beta-oxidation"/>
    <property type="evidence" value="ECO:0007669"/>
    <property type="project" value="TreeGrafter"/>
</dbReference>
<gene>
    <name evidence="1" type="ORF">GTP91_06075</name>
</gene>
<dbReference type="AlphaFoldDB" id="A0A845G1E6"/>
<dbReference type="Gene3D" id="3.90.226.10">
    <property type="entry name" value="2-enoyl-CoA Hydratase, Chain A, domain 1"/>
    <property type="match status" value="1"/>
</dbReference>
<proteinExistence type="predicted"/>
<dbReference type="PANTHER" id="PTHR11941">
    <property type="entry name" value="ENOYL-COA HYDRATASE-RELATED"/>
    <property type="match status" value="1"/>
</dbReference>
<name>A0A845G1E6_9BURK</name>
<dbReference type="GO" id="GO:0016853">
    <property type="term" value="F:isomerase activity"/>
    <property type="evidence" value="ECO:0007669"/>
    <property type="project" value="UniProtKB-KW"/>
</dbReference>
<evidence type="ECO:0000313" key="2">
    <source>
        <dbReference type="Proteomes" id="UP000470302"/>
    </source>
</evidence>
<evidence type="ECO:0000313" key="1">
    <source>
        <dbReference type="EMBL" id="MYM86749.1"/>
    </source>
</evidence>
<reference evidence="1 2" key="1">
    <citation type="submission" date="2020-01" db="EMBL/GenBank/DDBJ databases">
        <title>Novel species isolated from a subtropical stream in China.</title>
        <authorList>
            <person name="Lu H."/>
        </authorList>
    </citation>
    <scope>NUCLEOTIDE SEQUENCE [LARGE SCALE GENOMIC DNA]</scope>
    <source>
        <strain evidence="1 2">FT82W</strain>
    </source>
</reference>
<sequence>MPRAACSRAPPLFFKTGELILKTYTEIKTEIKDNVGYITFNRLERRNALSLELFADLSDCLDDWRENEEVACVVLTGGEDVFCAGLDLKLQSVFNNKDTRAAYSKACLRAYGTLLDYIKPTIAAVGGPALGGGCDIAIFCDIRVGAKNVIMGYPQIKMGLTPYFSPLWKIVGLSQAKLLTFSGDKIDAQEAFRIGMLDRLVETGGVLEEASKLARSIAETTTESAMNNKEMALRAPAMDPISALTYETVAYREVIWNPEVVRRIGDAYNRIGNRK</sequence>
<dbReference type="InterPro" id="IPR001753">
    <property type="entry name" value="Enoyl-CoA_hydra/iso"/>
</dbReference>
<dbReference type="SUPFAM" id="SSF52096">
    <property type="entry name" value="ClpP/crotonase"/>
    <property type="match status" value="1"/>
</dbReference>
<dbReference type="PANTHER" id="PTHR11941:SF54">
    <property type="entry name" value="ENOYL-COA HYDRATASE, MITOCHONDRIAL"/>
    <property type="match status" value="1"/>
</dbReference>
<dbReference type="CDD" id="cd06558">
    <property type="entry name" value="crotonase-like"/>
    <property type="match status" value="1"/>
</dbReference>
<keyword evidence="1" id="KW-0413">Isomerase</keyword>
<dbReference type="InterPro" id="IPR029045">
    <property type="entry name" value="ClpP/crotonase-like_dom_sf"/>
</dbReference>
<dbReference type="EMBL" id="WWCW01000012">
    <property type="protein sequence ID" value="MYM86749.1"/>
    <property type="molecule type" value="Genomic_DNA"/>
</dbReference>
<dbReference type="Proteomes" id="UP000470302">
    <property type="component" value="Unassembled WGS sequence"/>
</dbReference>
<comment type="caution">
    <text evidence="1">The sequence shown here is derived from an EMBL/GenBank/DDBJ whole genome shotgun (WGS) entry which is preliminary data.</text>
</comment>
<dbReference type="Pfam" id="PF00378">
    <property type="entry name" value="ECH_1"/>
    <property type="match status" value="1"/>
</dbReference>
<organism evidence="1 2">
    <name type="scientific">Duganella vulcania</name>
    <dbReference type="NCBI Taxonomy" id="2692166"/>
    <lineage>
        <taxon>Bacteria</taxon>
        <taxon>Pseudomonadati</taxon>
        <taxon>Pseudomonadota</taxon>
        <taxon>Betaproteobacteria</taxon>
        <taxon>Burkholderiales</taxon>
        <taxon>Oxalobacteraceae</taxon>
        <taxon>Telluria group</taxon>
        <taxon>Duganella</taxon>
    </lineage>
</organism>